<feature type="transmembrane region" description="Helical" evidence="1">
    <location>
        <begin position="6"/>
        <end position="27"/>
    </location>
</feature>
<feature type="transmembrane region" description="Helical" evidence="1">
    <location>
        <begin position="63"/>
        <end position="84"/>
    </location>
</feature>
<evidence type="ECO:0000313" key="2">
    <source>
        <dbReference type="EMBL" id="MCM0621741.1"/>
    </source>
</evidence>
<feature type="transmembrane region" description="Helical" evidence="1">
    <location>
        <begin position="141"/>
        <end position="168"/>
    </location>
</feature>
<evidence type="ECO:0000256" key="1">
    <source>
        <dbReference type="SAM" id="Phobius"/>
    </source>
</evidence>
<gene>
    <name evidence="2" type="ORF">M8330_15730</name>
</gene>
<feature type="transmembrane region" description="Helical" evidence="1">
    <location>
        <begin position="180"/>
        <end position="198"/>
    </location>
</feature>
<keyword evidence="1" id="KW-0472">Membrane</keyword>
<protein>
    <recommendedName>
        <fullName evidence="4">Lysine transporter LysE</fullName>
    </recommendedName>
</protein>
<dbReference type="RefSeq" id="WP_250828086.1">
    <property type="nucleotide sequence ID" value="NZ_JAMOIL010000022.1"/>
</dbReference>
<organism evidence="2 3">
    <name type="scientific">Nocardioides bruguierae</name>
    <dbReference type="NCBI Taxonomy" id="2945102"/>
    <lineage>
        <taxon>Bacteria</taxon>
        <taxon>Bacillati</taxon>
        <taxon>Actinomycetota</taxon>
        <taxon>Actinomycetes</taxon>
        <taxon>Propionibacteriales</taxon>
        <taxon>Nocardioidaceae</taxon>
        <taxon>Nocardioides</taxon>
    </lineage>
</organism>
<accession>A0A9X2IFE1</accession>
<proteinExistence type="predicted"/>
<keyword evidence="1" id="KW-0812">Transmembrane</keyword>
<evidence type="ECO:0008006" key="4">
    <source>
        <dbReference type="Google" id="ProtNLM"/>
    </source>
</evidence>
<dbReference type="EMBL" id="JAMOIL010000022">
    <property type="protein sequence ID" value="MCM0621741.1"/>
    <property type="molecule type" value="Genomic_DNA"/>
</dbReference>
<name>A0A9X2IFE1_9ACTN</name>
<sequence>MEALFLGGSLVLRSGVFGLLLVSLGAYRGWRVAAAGALGVATFDGLLAAIVLVVIPVSPTHALVAYALSVAAAVVLLVVALLMARAAWAPTGAVAEQPRGITPLRAYLLLVVGAAVRPMMLVVVVSLALDSYTDLGGAGRAGGAVLVPAVLVVSACVHLLPAGVGAMLGRGVSTEGARRVTGLVTAGLLAWLALQPLATVLV</sequence>
<dbReference type="Proteomes" id="UP001139485">
    <property type="component" value="Unassembled WGS sequence"/>
</dbReference>
<feature type="transmembrane region" description="Helical" evidence="1">
    <location>
        <begin position="104"/>
        <end position="129"/>
    </location>
</feature>
<reference evidence="2" key="1">
    <citation type="submission" date="2022-05" db="EMBL/GenBank/DDBJ databases">
        <authorList>
            <person name="Tuo L."/>
        </authorList>
    </citation>
    <scope>NUCLEOTIDE SEQUENCE</scope>
    <source>
        <strain evidence="2">BSK12Z-4</strain>
    </source>
</reference>
<evidence type="ECO:0000313" key="3">
    <source>
        <dbReference type="Proteomes" id="UP001139485"/>
    </source>
</evidence>
<feature type="transmembrane region" description="Helical" evidence="1">
    <location>
        <begin position="34"/>
        <end position="57"/>
    </location>
</feature>
<keyword evidence="3" id="KW-1185">Reference proteome</keyword>
<dbReference type="AlphaFoldDB" id="A0A9X2IFE1"/>
<comment type="caution">
    <text evidence="2">The sequence shown here is derived from an EMBL/GenBank/DDBJ whole genome shotgun (WGS) entry which is preliminary data.</text>
</comment>
<keyword evidence="1" id="KW-1133">Transmembrane helix</keyword>